<evidence type="ECO:0000313" key="5">
    <source>
        <dbReference type="Proteomes" id="UP000321947"/>
    </source>
</evidence>
<feature type="domain" description="Reverse transcriptase" evidence="1">
    <location>
        <begin position="2"/>
        <end position="75"/>
    </location>
</feature>
<dbReference type="InterPro" id="IPR000477">
    <property type="entry name" value="RT_dom"/>
</dbReference>
<name>A0A5A7VHY9_CUCMM</name>
<keyword evidence="2" id="KW-0695">RNA-directed DNA polymerase</keyword>
<evidence type="ECO:0000313" key="4">
    <source>
        <dbReference type="Proteomes" id="UP000321393"/>
    </source>
</evidence>
<sequence>MATRLKTTLKETIADNQITFFEGRQITNAILIANEAIDYWRVKKTKGYVLKLDIEKAFDTINWSYIDYMLRMKGYPKR</sequence>
<organism evidence="2 4">
    <name type="scientific">Cucumis melo var. makuwa</name>
    <name type="common">Oriental melon</name>
    <dbReference type="NCBI Taxonomy" id="1194695"/>
    <lineage>
        <taxon>Eukaryota</taxon>
        <taxon>Viridiplantae</taxon>
        <taxon>Streptophyta</taxon>
        <taxon>Embryophyta</taxon>
        <taxon>Tracheophyta</taxon>
        <taxon>Spermatophyta</taxon>
        <taxon>Magnoliopsida</taxon>
        <taxon>eudicotyledons</taxon>
        <taxon>Gunneridae</taxon>
        <taxon>Pentapetalae</taxon>
        <taxon>rosids</taxon>
        <taxon>fabids</taxon>
        <taxon>Cucurbitales</taxon>
        <taxon>Cucurbitaceae</taxon>
        <taxon>Benincaseae</taxon>
        <taxon>Cucumis</taxon>
    </lineage>
</organism>
<accession>A0A5A7VHY9</accession>
<dbReference type="STRING" id="1194695.A0A5A7VHY9"/>
<dbReference type="PANTHER" id="PTHR31635">
    <property type="entry name" value="REVERSE TRANSCRIPTASE DOMAIN-CONTAINING PROTEIN-RELATED"/>
    <property type="match status" value="1"/>
</dbReference>
<proteinExistence type="predicted"/>
<evidence type="ECO:0000313" key="2">
    <source>
        <dbReference type="EMBL" id="KAA0067703.1"/>
    </source>
</evidence>
<dbReference type="EMBL" id="SSTE01000369">
    <property type="protein sequence ID" value="KAA0067703.1"/>
    <property type="molecule type" value="Genomic_DNA"/>
</dbReference>
<evidence type="ECO:0000313" key="3">
    <source>
        <dbReference type="EMBL" id="TYK21937.1"/>
    </source>
</evidence>
<keyword evidence="2" id="KW-0548">Nucleotidyltransferase</keyword>
<keyword evidence="2" id="KW-0808">Transferase</keyword>
<dbReference type="Proteomes" id="UP000321947">
    <property type="component" value="Unassembled WGS sequence"/>
</dbReference>
<dbReference type="EMBL" id="SSTD01005419">
    <property type="protein sequence ID" value="TYK21937.1"/>
    <property type="molecule type" value="Genomic_DNA"/>
</dbReference>
<gene>
    <name evidence="3" type="ORF">E5676_scaffold710G00090</name>
    <name evidence="2" type="ORF">E6C27_scaffold352G00090</name>
</gene>
<reference evidence="4 5" key="1">
    <citation type="submission" date="2019-08" db="EMBL/GenBank/DDBJ databases">
        <title>Draft genome sequences of two oriental melons (Cucumis melo L. var makuwa).</title>
        <authorList>
            <person name="Kwon S.-Y."/>
        </authorList>
    </citation>
    <scope>NUCLEOTIDE SEQUENCE [LARGE SCALE GENOMIC DNA]</scope>
    <source>
        <strain evidence="5">cv. Chang Bougi</strain>
        <strain evidence="4">cv. SW 3</strain>
        <tissue evidence="2">Leaf</tissue>
    </source>
</reference>
<dbReference type="Pfam" id="PF00078">
    <property type="entry name" value="RVT_1"/>
    <property type="match status" value="1"/>
</dbReference>
<dbReference type="PANTHER" id="PTHR31635:SF196">
    <property type="entry name" value="REVERSE TRANSCRIPTASE DOMAIN-CONTAINING PROTEIN-RELATED"/>
    <property type="match status" value="1"/>
</dbReference>
<dbReference type="AlphaFoldDB" id="A0A5A7VHY9"/>
<evidence type="ECO:0000259" key="1">
    <source>
        <dbReference type="Pfam" id="PF00078"/>
    </source>
</evidence>
<dbReference type="GO" id="GO:0003964">
    <property type="term" value="F:RNA-directed DNA polymerase activity"/>
    <property type="evidence" value="ECO:0007669"/>
    <property type="project" value="UniProtKB-KW"/>
</dbReference>
<comment type="caution">
    <text evidence="2">The sequence shown here is derived from an EMBL/GenBank/DDBJ whole genome shotgun (WGS) entry which is preliminary data.</text>
</comment>
<dbReference type="OrthoDB" id="1303668at2759"/>
<dbReference type="Proteomes" id="UP000321393">
    <property type="component" value="Unassembled WGS sequence"/>
</dbReference>
<protein>
    <submittedName>
        <fullName evidence="2">Reverse transcriptase</fullName>
    </submittedName>
</protein>